<protein>
    <submittedName>
        <fullName evidence="1">Uncharacterized protein</fullName>
    </submittedName>
</protein>
<proteinExistence type="predicted"/>
<evidence type="ECO:0000313" key="2">
    <source>
        <dbReference type="Proteomes" id="UP000887159"/>
    </source>
</evidence>
<dbReference type="AlphaFoldDB" id="A0A8X6REV3"/>
<gene>
    <name evidence="1" type="ORF">TNCV_2854281</name>
</gene>
<evidence type="ECO:0000313" key="1">
    <source>
        <dbReference type="EMBL" id="GFX89130.1"/>
    </source>
</evidence>
<name>A0A8X6REV3_TRICX</name>
<dbReference type="EMBL" id="BMAU01021067">
    <property type="protein sequence ID" value="GFX89130.1"/>
    <property type="molecule type" value="Genomic_DNA"/>
</dbReference>
<reference evidence="1" key="1">
    <citation type="submission" date="2020-08" db="EMBL/GenBank/DDBJ databases">
        <title>Multicomponent nature underlies the extraordinary mechanical properties of spider dragline silk.</title>
        <authorList>
            <person name="Kono N."/>
            <person name="Nakamura H."/>
            <person name="Mori M."/>
            <person name="Yoshida Y."/>
            <person name="Ohtoshi R."/>
            <person name="Malay A.D."/>
            <person name="Moran D.A.P."/>
            <person name="Tomita M."/>
            <person name="Numata K."/>
            <person name="Arakawa K."/>
        </authorList>
    </citation>
    <scope>NUCLEOTIDE SEQUENCE</scope>
</reference>
<dbReference type="Proteomes" id="UP000887159">
    <property type="component" value="Unassembled WGS sequence"/>
</dbReference>
<sequence length="98" mass="10484">MIGGKLRNGVNSIREMKVINDSNIESVRGVIAETSGGRGYQDTQYLSRADQRSNCVFVCGGLCISGVGKNDTIYYSGIIVDCVVLEPLRGSGKSGHLE</sequence>
<accession>A0A8X6REV3</accession>
<organism evidence="1 2">
    <name type="scientific">Trichonephila clavipes</name>
    <name type="common">Golden silk orbweaver</name>
    <name type="synonym">Nephila clavipes</name>
    <dbReference type="NCBI Taxonomy" id="2585209"/>
    <lineage>
        <taxon>Eukaryota</taxon>
        <taxon>Metazoa</taxon>
        <taxon>Ecdysozoa</taxon>
        <taxon>Arthropoda</taxon>
        <taxon>Chelicerata</taxon>
        <taxon>Arachnida</taxon>
        <taxon>Araneae</taxon>
        <taxon>Araneomorphae</taxon>
        <taxon>Entelegynae</taxon>
        <taxon>Araneoidea</taxon>
        <taxon>Nephilidae</taxon>
        <taxon>Trichonephila</taxon>
    </lineage>
</organism>
<comment type="caution">
    <text evidence="1">The sequence shown here is derived from an EMBL/GenBank/DDBJ whole genome shotgun (WGS) entry which is preliminary data.</text>
</comment>
<keyword evidence="2" id="KW-1185">Reference proteome</keyword>